<organism evidence="1 3">
    <name type="scientific">Riccia fluitans</name>
    <dbReference type="NCBI Taxonomy" id="41844"/>
    <lineage>
        <taxon>Eukaryota</taxon>
        <taxon>Viridiplantae</taxon>
        <taxon>Streptophyta</taxon>
        <taxon>Embryophyta</taxon>
        <taxon>Marchantiophyta</taxon>
        <taxon>Marchantiopsida</taxon>
        <taxon>Marchantiidae</taxon>
        <taxon>Marchantiales</taxon>
        <taxon>Ricciaceae</taxon>
        <taxon>Riccia</taxon>
    </lineage>
</organism>
<dbReference type="AlphaFoldDB" id="A0ABD1XF85"/>
<gene>
    <name evidence="2" type="ORF">R1flu_013162</name>
    <name evidence="1" type="ORF">R1flu_013170</name>
</gene>
<evidence type="ECO:0000313" key="3">
    <source>
        <dbReference type="Proteomes" id="UP001605036"/>
    </source>
</evidence>
<protein>
    <submittedName>
        <fullName evidence="1">Uncharacterized protein</fullName>
    </submittedName>
</protein>
<sequence>MKYRGPYLANLLRKKKTWEEVLEDDDLFRKALTSYSSVRNAFGDLRAMDETQHFFTRLSAYVQKTKGLSESDLKEKWPAGWCLTFAENGT</sequence>
<evidence type="ECO:0000313" key="2">
    <source>
        <dbReference type="EMBL" id="KAL2603249.1"/>
    </source>
</evidence>
<dbReference type="Proteomes" id="UP001605036">
    <property type="component" value="Unassembled WGS sequence"/>
</dbReference>
<dbReference type="EMBL" id="JBHFFA010000020">
    <property type="protein sequence ID" value="KAL2603249.1"/>
    <property type="molecule type" value="Genomic_DNA"/>
</dbReference>
<reference evidence="1 3" key="1">
    <citation type="submission" date="2024-09" db="EMBL/GenBank/DDBJ databases">
        <title>Chromosome-scale assembly of Riccia fluitans.</title>
        <authorList>
            <person name="Paukszto L."/>
            <person name="Sawicki J."/>
            <person name="Karawczyk K."/>
            <person name="Piernik-Szablinska J."/>
            <person name="Szczecinska M."/>
            <person name="Mazdziarz M."/>
        </authorList>
    </citation>
    <scope>NUCLEOTIDE SEQUENCE [LARGE SCALE GENOMIC DNA]</scope>
    <source>
        <strain evidence="1">Rf_01</strain>
        <tissue evidence="1">Aerial parts of the thallus</tissue>
    </source>
</reference>
<evidence type="ECO:0000313" key="1">
    <source>
        <dbReference type="EMBL" id="KAL2603225.1"/>
    </source>
</evidence>
<comment type="caution">
    <text evidence="1">The sequence shown here is derived from an EMBL/GenBank/DDBJ whole genome shotgun (WGS) entry which is preliminary data.</text>
</comment>
<accession>A0ABD1XF85</accession>
<dbReference type="EMBL" id="JBHFFA010000024">
    <property type="protein sequence ID" value="KAL2603225.1"/>
    <property type="molecule type" value="Genomic_DNA"/>
</dbReference>
<keyword evidence="3" id="KW-1185">Reference proteome</keyword>
<proteinExistence type="predicted"/>
<name>A0ABD1XF85_9MARC</name>